<comment type="caution">
    <text evidence="2">The sequence shown here is derived from an EMBL/GenBank/DDBJ whole genome shotgun (WGS) entry which is preliminary data.</text>
</comment>
<keyword evidence="3" id="KW-1185">Reference proteome</keyword>
<sequence length="161" mass="16821">MSTFIVALHVLAAILLIGPVAIASSMYAPQFRKAQSGDPSAVGALRLVHRITRSYGFISLLVPVLGLIAFFVVDGAMKNTALHFALLLAIAAWGVLIALVIPRQRQGLVALNAVEAGDAPASEAEAAKAADADVSKIPGQAAMFAGIFNLLWLVTAILMFV</sequence>
<protein>
    <recommendedName>
        <fullName evidence="4">DUF2269 domain-containing protein</fullName>
    </recommendedName>
</protein>
<dbReference type="Proteomes" id="UP001146469">
    <property type="component" value="Unassembled WGS sequence"/>
</dbReference>
<proteinExistence type="predicted"/>
<name>A0A9X3LMN1_9CORY</name>
<accession>A0A9X3LMN1</accession>
<feature type="transmembrane region" description="Helical" evidence="1">
    <location>
        <begin position="80"/>
        <end position="101"/>
    </location>
</feature>
<feature type="transmembrane region" description="Helical" evidence="1">
    <location>
        <begin position="141"/>
        <end position="160"/>
    </location>
</feature>
<dbReference type="RefSeq" id="WP_034985635.1">
    <property type="nucleotide sequence ID" value="NZ_JAKMUT010000003.1"/>
</dbReference>
<evidence type="ECO:0000313" key="3">
    <source>
        <dbReference type="Proteomes" id="UP001146469"/>
    </source>
</evidence>
<keyword evidence="1" id="KW-0812">Transmembrane</keyword>
<evidence type="ECO:0008006" key="4">
    <source>
        <dbReference type="Google" id="ProtNLM"/>
    </source>
</evidence>
<dbReference type="EMBL" id="JAKMUT010000003">
    <property type="protein sequence ID" value="MCZ9289393.1"/>
    <property type="molecule type" value="Genomic_DNA"/>
</dbReference>
<organism evidence="2 3">
    <name type="scientific">Corynebacterium evansiae</name>
    <dbReference type="NCBI Taxonomy" id="2913499"/>
    <lineage>
        <taxon>Bacteria</taxon>
        <taxon>Bacillati</taxon>
        <taxon>Actinomycetota</taxon>
        <taxon>Actinomycetes</taxon>
        <taxon>Mycobacteriales</taxon>
        <taxon>Corynebacteriaceae</taxon>
        <taxon>Corynebacterium</taxon>
    </lineage>
</organism>
<dbReference type="AlphaFoldDB" id="A0A9X3LMN1"/>
<reference evidence="2" key="1">
    <citation type="submission" date="2022-02" db="EMBL/GenBank/DDBJ databases">
        <title>Corynebacterium sp. from urogenital microbiome.</title>
        <authorList>
            <person name="Cappelli E.A."/>
            <person name="Ribeiro T.G."/>
            <person name="Peixe L."/>
        </authorList>
    </citation>
    <scope>NUCLEOTIDE SEQUENCE</scope>
    <source>
        <strain evidence="2">C8Ua_174</strain>
    </source>
</reference>
<keyword evidence="1" id="KW-1133">Transmembrane helix</keyword>
<evidence type="ECO:0000313" key="2">
    <source>
        <dbReference type="EMBL" id="MCZ9289393.1"/>
    </source>
</evidence>
<feature type="transmembrane region" description="Helical" evidence="1">
    <location>
        <begin position="55"/>
        <end position="73"/>
    </location>
</feature>
<gene>
    <name evidence="2" type="ORF">L8V00_04110</name>
</gene>
<evidence type="ECO:0000256" key="1">
    <source>
        <dbReference type="SAM" id="Phobius"/>
    </source>
</evidence>
<keyword evidence="1" id="KW-0472">Membrane</keyword>